<gene>
    <name evidence="1" type="ORF">FTUN_0173</name>
</gene>
<reference evidence="2" key="1">
    <citation type="submission" date="2020-05" db="EMBL/GenBank/DDBJ databases">
        <title>Frigoriglobus tundricola gen. nov., sp. nov., a psychrotolerant cellulolytic planctomycete of the family Gemmataceae with two divergent copies of 16S rRNA gene.</title>
        <authorList>
            <person name="Kulichevskaya I.S."/>
            <person name="Ivanova A.A."/>
            <person name="Naumoff D.G."/>
            <person name="Beletsky A.V."/>
            <person name="Rijpstra W.I.C."/>
            <person name="Sinninghe Damste J.S."/>
            <person name="Mardanov A.V."/>
            <person name="Ravin N.V."/>
            <person name="Dedysh S.N."/>
        </authorList>
    </citation>
    <scope>NUCLEOTIDE SEQUENCE [LARGE SCALE GENOMIC DNA]</scope>
    <source>
        <strain evidence="2">PL17</strain>
    </source>
</reference>
<evidence type="ECO:0000313" key="2">
    <source>
        <dbReference type="Proteomes" id="UP000503447"/>
    </source>
</evidence>
<accession>A0A6M5YHD1</accession>
<sequence>MPPARVDEILAKSWKNTGCRDVVAVAGGLAREARRTARGMRASEPASGAA</sequence>
<dbReference type="KEGG" id="ftj:FTUN_0173"/>
<dbReference type="AlphaFoldDB" id="A0A6M5YHD1"/>
<keyword evidence="2" id="KW-1185">Reference proteome</keyword>
<dbReference type="Proteomes" id="UP000503447">
    <property type="component" value="Chromosome"/>
</dbReference>
<evidence type="ECO:0000313" key="1">
    <source>
        <dbReference type="EMBL" id="QJW92676.1"/>
    </source>
</evidence>
<dbReference type="EMBL" id="CP053452">
    <property type="protein sequence ID" value="QJW92676.1"/>
    <property type="molecule type" value="Genomic_DNA"/>
</dbReference>
<organism evidence="1 2">
    <name type="scientific">Frigoriglobus tundricola</name>
    <dbReference type="NCBI Taxonomy" id="2774151"/>
    <lineage>
        <taxon>Bacteria</taxon>
        <taxon>Pseudomonadati</taxon>
        <taxon>Planctomycetota</taxon>
        <taxon>Planctomycetia</taxon>
        <taxon>Gemmatales</taxon>
        <taxon>Gemmataceae</taxon>
        <taxon>Frigoriglobus</taxon>
    </lineage>
</organism>
<proteinExistence type="predicted"/>
<name>A0A6M5YHD1_9BACT</name>
<protein>
    <submittedName>
        <fullName evidence="1">Uncharacterized protein</fullName>
    </submittedName>
</protein>